<evidence type="ECO:0000256" key="6">
    <source>
        <dbReference type="SAM" id="Phobius"/>
    </source>
</evidence>
<feature type="transmembrane region" description="Helical" evidence="6">
    <location>
        <begin position="804"/>
        <end position="832"/>
    </location>
</feature>
<evidence type="ECO:0000256" key="2">
    <source>
        <dbReference type="ARBA" id="ARBA00022475"/>
    </source>
</evidence>
<accession>A0ABW5JB57</accession>
<name>A0ABW5JB57_9BACT</name>
<feature type="domain" description="MacB-like periplasmic core" evidence="8">
    <location>
        <begin position="108"/>
        <end position="322"/>
    </location>
</feature>
<dbReference type="PANTHER" id="PTHR30572">
    <property type="entry name" value="MEMBRANE COMPONENT OF TRANSPORTER-RELATED"/>
    <property type="match status" value="1"/>
</dbReference>
<dbReference type="Pfam" id="PF02687">
    <property type="entry name" value="FtsX"/>
    <property type="match status" value="2"/>
</dbReference>
<dbReference type="InterPro" id="IPR003838">
    <property type="entry name" value="ABC3_permease_C"/>
</dbReference>
<organism evidence="9 10">
    <name type="scientific">Emticicia soli</name>
    <dbReference type="NCBI Taxonomy" id="2027878"/>
    <lineage>
        <taxon>Bacteria</taxon>
        <taxon>Pseudomonadati</taxon>
        <taxon>Bacteroidota</taxon>
        <taxon>Cytophagia</taxon>
        <taxon>Cytophagales</taxon>
        <taxon>Leadbetterellaceae</taxon>
        <taxon>Emticicia</taxon>
    </lineage>
</organism>
<reference evidence="10" key="1">
    <citation type="journal article" date="2019" name="Int. J. Syst. Evol. Microbiol.">
        <title>The Global Catalogue of Microorganisms (GCM) 10K type strain sequencing project: providing services to taxonomists for standard genome sequencing and annotation.</title>
        <authorList>
            <consortium name="The Broad Institute Genomics Platform"/>
            <consortium name="The Broad Institute Genome Sequencing Center for Infectious Disease"/>
            <person name="Wu L."/>
            <person name="Ma J."/>
        </authorList>
    </citation>
    <scope>NUCLEOTIDE SEQUENCE [LARGE SCALE GENOMIC DNA]</scope>
    <source>
        <strain evidence="10">KCTC 52344</strain>
    </source>
</reference>
<feature type="transmembrane region" description="Helical" evidence="6">
    <location>
        <begin position="426"/>
        <end position="455"/>
    </location>
</feature>
<feature type="domain" description="ABC3 transporter permease C-terminal" evidence="7">
    <location>
        <begin position="771"/>
        <end position="884"/>
    </location>
</feature>
<dbReference type="EMBL" id="JBHULC010000011">
    <property type="protein sequence ID" value="MFD2521960.1"/>
    <property type="molecule type" value="Genomic_DNA"/>
</dbReference>
<comment type="subcellular location">
    <subcellularLocation>
        <location evidence="1">Cell membrane</location>
        <topology evidence="1">Multi-pass membrane protein</topology>
    </subcellularLocation>
</comment>
<feature type="domain" description="ABC3 transporter permease C-terminal" evidence="7">
    <location>
        <begin position="385"/>
        <end position="501"/>
    </location>
</feature>
<feature type="transmembrane region" description="Helical" evidence="6">
    <location>
        <begin position="475"/>
        <end position="503"/>
    </location>
</feature>
<gene>
    <name evidence="9" type="ORF">ACFSR2_13760</name>
</gene>
<keyword evidence="5 6" id="KW-0472">Membrane</keyword>
<sequence>MQNHSNVPPKWTDKLLRAFLPDDLLEELQGDMHEQFDIQVQEFGLLKARWLYIWEVLRFCRPYFLKRRLMTQSTFTNNTYSVSPLSKIMIRNYFTIAWRNLLRNKAFSAINIFGLAIGISCFILIAVFVYNELSYDRHIANAEQIYRVNLAVTSNGNTDLYPNADHAVGEGIKNAFPEVKAFSMVSQAIDFVKYDEKHFKEQKLAYADANFLRMFSVPLLEGNVDKALVEPNTMVISKALATKYFGDQDPVGKSLLIGAQQNPYKVTGLYDKIPDNTHFHFDAFISLASWHVTNPTWSNLGPNTYIELHKNADAKKLEAKFPQLVMKYVVPEIQRDMGVSLAEAQKSVDTFRFLLQPLTDLHLYGNTKYEIEPGGDIQYIYIFSALAVFILLLACVNFTNLSTAQSAKRSKEVGIRKVLGSVKKQLVFQFLAESILLTFFAIFFAYLFIFLFLPYFNQLANKNVSFLFFFNYKVIVALMLVSLLSGIIAGIYPAFFLSSFNIIKTLKGVLFNGSKQRKPLQNSLIVFQFSVSTLLIIATIVVYQQLHHMQNKKLGYDKDQVLVMPDTRVLNQNQLAFQQQLKQDNRVVSASISRMVPGSKYLNGTQVYPKNEKGNGAEIHIDIFNIDYDYINTLGIKIKEGRAFSKEFSTDSAGVLINEAAVRELGWKGQNPIGRTIVRSGQKEFKVLGVMEDFNYASVKQKVAPAMMMLGRNDGGLVIKINTSDVGGFLTDLKAKWDSFNPAGPIEYYFLDEKFAALYDNEHRTQQIFSAFAVLAIIIASLGLFALSTFIIEQRKKEVGIRKVLGASIGGIVQLLVKDFVVLVLIAILIASPLAWYGMNHWLQDFAYKIDLQWWMFALAGLLAIVIALLTVSFQGIKAALMNPVKSLKSE</sequence>
<dbReference type="PANTHER" id="PTHR30572:SF18">
    <property type="entry name" value="ABC-TYPE MACROLIDE FAMILY EXPORT SYSTEM PERMEASE COMPONENT 2"/>
    <property type="match status" value="1"/>
</dbReference>
<feature type="transmembrane region" description="Helical" evidence="6">
    <location>
        <begin position="768"/>
        <end position="792"/>
    </location>
</feature>
<keyword evidence="4 6" id="KW-1133">Transmembrane helix</keyword>
<dbReference type="RefSeq" id="WP_340236235.1">
    <property type="nucleotide sequence ID" value="NZ_JBBEWC010000005.1"/>
</dbReference>
<evidence type="ECO:0000256" key="4">
    <source>
        <dbReference type="ARBA" id="ARBA00022989"/>
    </source>
</evidence>
<dbReference type="Pfam" id="PF12704">
    <property type="entry name" value="MacB_PCD"/>
    <property type="match status" value="2"/>
</dbReference>
<evidence type="ECO:0000256" key="1">
    <source>
        <dbReference type="ARBA" id="ARBA00004651"/>
    </source>
</evidence>
<keyword evidence="2" id="KW-1003">Cell membrane</keyword>
<feature type="transmembrane region" description="Helical" evidence="6">
    <location>
        <begin position="524"/>
        <end position="543"/>
    </location>
</feature>
<keyword evidence="3 6" id="KW-0812">Transmembrane</keyword>
<feature type="domain" description="MacB-like periplasmic core" evidence="8">
    <location>
        <begin position="536"/>
        <end position="695"/>
    </location>
</feature>
<protein>
    <submittedName>
        <fullName evidence="9">ABC transporter permease</fullName>
    </submittedName>
</protein>
<dbReference type="InterPro" id="IPR047699">
    <property type="entry name" value="Permease_put_prefix"/>
</dbReference>
<dbReference type="InterPro" id="IPR050250">
    <property type="entry name" value="Macrolide_Exporter_MacB"/>
</dbReference>
<evidence type="ECO:0000313" key="10">
    <source>
        <dbReference type="Proteomes" id="UP001597510"/>
    </source>
</evidence>
<feature type="transmembrane region" description="Helical" evidence="6">
    <location>
        <begin position="379"/>
        <end position="401"/>
    </location>
</feature>
<proteinExistence type="predicted"/>
<dbReference type="NCBIfam" id="NF038404">
    <property type="entry name" value="perm_prefix_2"/>
    <property type="match status" value="1"/>
</dbReference>
<dbReference type="InterPro" id="IPR025857">
    <property type="entry name" value="MacB_PCD"/>
</dbReference>
<feature type="transmembrane region" description="Helical" evidence="6">
    <location>
        <begin position="852"/>
        <end position="872"/>
    </location>
</feature>
<comment type="caution">
    <text evidence="9">The sequence shown here is derived from an EMBL/GenBank/DDBJ whole genome shotgun (WGS) entry which is preliminary data.</text>
</comment>
<evidence type="ECO:0000259" key="8">
    <source>
        <dbReference type="Pfam" id="PF12704"/>
    </source>
</evidence>
<evidence type="ECO:0000256" key="3">
    <source>
        <dbReference type="ARBA" id="ARBA00022692"/>
    </source>
</evidence>
<feature type="transmembrane region" description="Helical" evidence="6">
    <location>
        <begin position="109"/>
        <end position="130"/>
    </location>
</feature>
<dbReference type="Proteomes" id="UP001597510">
    <property type="component" value="Unassembled WGS sequence"/>
</dbReference>
<evidence type="ECO:0000313" key="9">
    <source>
        <dbReference type="EMBL" id="MFD2521960.1"/>
    </source>
</evidence>
<keyword evidence="10" id="KW-1185">Reference proteome</keyword>
<evidence type="ECO:0000256" key="5">
    <source>
        <dbReference type="ARBA" id="ARBA00023136"/>
    </source>
</evidence>
<evidence type="ECO:0000259" key="7">
    <source>
        <dbReference type="Pfam" id="PF02687"/>
    </source>
</evidence>